<evidence type="ECO:0000313" key="2">
    <source>
        <dbReference type="Proteomes" id="UP000645555"/>
    </source>
</evidence>
<protein>
    <submittedName>
        <fullName evidence="1">Uncharacterized protein</fullName>
    </submittedName>
</protein>
<dbReference type="EMBL" id="BMWD01000014">
    <property type="protein sequence ID" value="GGX69208.1"/>
    <property type="molecule type" value="Genomic_DNA"/>
</dbReference>
<accession>A0A918KQC5</accession>
<dbReference type="AlphaFoldDB" id="A0A918KQC5"/>
<comment type="caution">
    <text evidence="1">The sequence shown here is derived from an EMBL/GenBank/DDBJ whole genome shotgun (WGS) entry which is preliminary data.</text>
</comment>
<sequence>MHGVDIEPEHGEFRTAVGVREADRVGESGADLVFGDHHDVPSMLPYMLGDRQIHAVRIVPVAVVVAQDAAALERIVSHVRRVWGERSR</sequence>
<gene>
    <name evidence="1" type="ORF">GCM10010515_40960</name>
</gene>
<proteinExistence type="predicted"/>
<evidence type="ECO:0000313" key="1">
    <source>
        <dbReference type="EMBL" id="GGX69208.1"/>
    </source>
</evidence>
<organism evidence="1 2">
    <name type="scientific">Streptomyces fructofermentans</name>
    <dbReference type="NCBI Taxonomy" id="152141"/>
    <lineage>
        <taxon>Bacteria</taxon>
        <taxon>Bacillati</taxon>
        <taxon>Actinomycetota</taxon>
        <taxon>Actinomycetes</taxon>
        <taxon>Kitasatosporales</taxon>
        <taxon>Streptomycetaceae</taxon>
        <taxon>Streptomyces</taxon>
    </lineage>
</organism>
<keyword evidence="2" id="KW-1185">Reference proteome</keyword>
<reference evidence="1" key="2">
    <citation type="submission" date="2020-09" db="EMBL/GenBank/DDBJ databases">
        <authorList>
            <person name="Sun Q."/>
            <person name="Ohkuma M."/>
        </authorList>
    </citation>
    <scope>NUCLEOTIDE SEQUENCE</scope>
    <source>
        <strain evidence="1">JCM 4956</strain>
    </source>
</reference>
<dbReference type="Proteomes" id="UP000645555">
    <property type="component" value="Unassembled WGS sequence"/>
</dbReference>
<reference evidence="1" key="1">
    <citation type="journal article" date="2014" name="Int. J. Syst. Evol. Microbiol.">
        <title>Complete genome sequence of Corynebacterium casei LMG S-19264T (=DSM 44701T), isolated from a smear-ripened cheese.</title>
        <authorList>
            <consortium name="US DOE Joint Genome Institute (JGI-PGF)"/>
            <person name="Walter F."/>
            <person name="Albersmeier A."/>
            <person name="Kalinowski J."/>
            <person name="Ruckert C."/>
        </authorList>
    </citation>
    <scope>NUCLEOTIDE SEQUENCE</scope>
    <source>
        <strain evidence="1">JCM 4956</strain>
    </source>
</reference>
<name>A0A918KQC5_9ACTN</name>